<keyword evidence="5" id="KW-0511">Multifunctional enzyme</keyword>
<dbReference type="GO" id="GO:0050577">
    <property type="term" value="F:GDP-L-fucose synthase activity"/>
    <property type="evidence" value="ECO:0007669"/>
    <property type="project" value="UniProtKB-UniRule"/>
</dbReference>
<evidence type="ECO:0000313" key="7">
    <source>
        <dbReference type="EMBL" id="EAK9994155.1"/>
    </source>
</evidence>
<feature type="binding site" evidence="5">
    <location>
        <begin position="11"/>
        <end position="17"/>
    </location>
    <ligand>
        <name>NADP(+)</name>
        <dbReference type="ChEBI" id="CHEBI:58349"/>
    </ligand>
</feature>
<dbReference type="Proteomes" id="UP000476009">
    <property type="component" value="Unassembled WGS sequence"/>
</dbReference>
<comment type="similarity">
    <text evidence="1 5">Belongs to the NAD(P)-dependent epimerase/dehydratase family. Fucose synthase subfamily.</text>
</comment>
<feature type="binding site" evidence="5">
    <location>
        <position position="232"/>
    </location>
    <ligand>
        <name>substrate</name>
    </ligand>
</feature>
<dbReference type="InterPro" id="IPR001509">
    <property type="entry name" value="Epimerase_deHydtase"/>
</dbReference>
<comment type="function">
    <text evidence="5">Catalyzes the two-step NADP-dependent conversion of GDP-4-dehydro-6-deoxy-D-mannose to GDP-fucose, involving an epimerase and a reductase reaction.</text>
</comment>
<dbReference type="AlphaFoldDB" id="A0A6L1L0G4"/>
<dbReference type="Gene3D" id="3.90.25.10">
    <property type="entry name" value="UDP-galactose 4-epimerase, domain 1"/>
    <property type="match status" value="1"/>
</dbReference>
<dbReference type="EMBL" id="AACKNS010000005">
    <property type="protein sequence ID" value="EAK9994155.1"/>
    <property type="molecule type" value="Genomic_DNA"/>
</dbReference>
<dbReference type="CDD" id="cd05239">
    <property type="entry name" value="GDP_FS_SDR_e"/>
    <property type="match status" value="1"/>
</dbReference>
<evidence type="ECO:0000259" key="6">
    <source>
        <dbReference type="Pfam" id="PF01370"/>
    </source>
</evidence>
<feature type="binding site" evidence="5">
    <location>
        <position position="180"/>
    </location>
    <ligand>
        <name>NADP(+)</name>
        <dbReference type="ChEBI" id="CHEBI:58349"/>
    </ligand>
</feature>
<feature type="binding site" evidence="5">
    <location>
        <position position="311"/>
    </location>
    <ligand>
        <name>substrate</name>
    </ligand>
</feature>
<dbReference type="HAMAP" id="MF_00956">
    <property type="entry name" value="GDP_fucose_synth"/>
    <property type="match status" value="1"/>
</dbReference>
<keyword evidence="2 5" id="KW-0521">NADP</keyword>
<comment type="caution">
    <text evidence="5">Lacks conserved residue(s) required for the propagation of feature annotation.</text>
</comment>
<evidence type="ECO:0000256" key="4">
    <source>
        <dbReference type="ARBA" id="ARBA00023235"/>
    </source>
</evidence>
<organism evidence="7 8">
    <name type="scientific">Campylobacter lari</name>
    <dbReference type="NCBI Taxonomy" id="201"/>
    <lineage>
        <taxon>Bacteria</taxon>
        <taxon>Pseudomonadati</taxon>
        <taxon>Campylobacterota</taxon>
        <taxon>Epsilonproteobacteria</taxon>
        <taxon>Campylobacterales</taxon>
        <taxon>Campylobacteraceae</taxon>
        <taxon>Campylobacter</taxon>
    </lineage>
</organism>
<evidence type="ECO:0000256" key="2">
    <source>
        <dbReference type="ARBA" id="ARBA00022857"/>
    </source>
</evidence>
<evidence type="ECO:0000256" key="3">
    <source>
        <dbReference type="ARBA" id="ARBA00023002"/>
    </source>
</evidence>
<name>A0A6L1L0G4_CAMLA</name>
<proteinExistence type="inferred from homology"/>
<evidence type="ECO:0000256" key="1">
    <source>
        <dbReference type="ARBA" id="ARBA00005959"/>
    </source>
</evidence>
<dbReference type="GO" id="GO:0016853">
    <property type="term" value="F:isomerase activity"/>
    <property type="evidence" value="ECO:0007669"/>
    <property type="project" value="UniProtKB-KW"/>
</dbReference>
<dbReference type="GO" id="GO:0042351">
    <property type="term" value="P:'de novo' GDP-L-fucose biosynthetic process"/>
    <property type="evidence" value="ECO:0007669"/>
    <property type="project" value="UniProtKB-UniRule"/>
</dbReference>
<keyword evidence="4 5" id="KW-0413">Isomerase</keyword>
<dbReference type="PANTHER" id="PTHR43238">
    <property type="entry name" value="GDP-L-FUCOSE SYNTHASE"/>
    <property type="match status" value="1"/>
</dbReference>
<comment type="pathway">
    <text evidence="5">Nucleotide-sugar biosynthesis; GDP-L-fucose biosynthesis via de novo pathway; GDP-L-fucose from GDP-alpha-D-mannose: step 2/2.</text>
</comment>
<feature type="binding site" evidence="5">
    <location>
        <begin position="106"/>
        <end position="109"/>
    </location>
    <ligand>
        <name>NADP(+)</name>
        <dbReference type="ChEBI" id="CHEBI:58349"/>
    </ligand>
</feature>
<feature type="binding site" evidence="5">
    <location>
        <begin position="164"/>
        <end position="167"/>
    </location>
    <ligand>
        <name>NADP(+)</name>
        <dbReference type="ChEBI" id="CHEBI:58349"/>
    </ligand>
</feature>
<dbReference type="InterPro" id="IPR036291">
    <property type="entry name" value="NAD(P)-bd_dom_sf"/>
</dbReference>
<sequence>MEKNSKIYIAGHLGLVGSAIVQELRLQGYNNLIFKSHEELDLIDQQAVDEFFEREKPEYVFLAAAKAGGIMANNTYRADFIYENLLIQCNVIHSAYKYNVKKLVFIASTVVYPKNASLPTNEEQMLTGELEFTNMPYSIAKIAGLVMCESYNLQYKTNFISVAPINLYGSNDKFDLEKSHVLPALVKKMHLAKLLSENKYEELLKDLGYNDINEALEYLDKYNINRDSVEIWGSGLQTREFLHSDDLAQACIYIMKYVDFKDLRKKDEKEVKNTHINIGVNKNISIKELAYLIKEIVGFKGELFFNTNKPDGFKEKLTDCSKIHSLGWKHKIELEEGIKMMYEDYLQNSKKA</sequence>
<dbReference type="Pfam" id="PF01370">
    <property type="entry name" value="Epimerase"/>
    <property type="match status" value="1"/>
</dbReference>
<keyword evidence="3 5" id="KW-0560">Oxidoreductase</keyword>
<feature type="domain" description="NAD-dependent epimerase/dehydratase" evidence="6">
    <location>
        <begin position="7"/>
        <end position="261"/>
    </location>
</feature>
<evidence type="ECO:0000256" key="5">
    <source>
        <dbReference type="HAMAP-Rule" id="MF_00956"/>
    </source>
</evidence>
<dbReference type="PANTHER" id="PTHR43238:SF1">
    <property type="entry name" value="GDP-L-FUCOSE SYNTHASE"/>
    <property type="match status" value="1"/>
</dbReference>
<dbReference type="UniPathway" id="UPA00128">
    <property type="reaction ID" value="UER00191"/>
</dbReference>
<dbReference type="InterPro" id="IPR028614">
    <property type="entry name" value="GDP_fucose/colitose_synth"/>
</dbReference>
<feature type="binding site" evidence="5">
    <location>
        <position position="239"/>
    </location>
    <ligand>
        <name>substrate</name>
    </ligand>
</feature>
<protein>
    <recommendedName>
        <fullName evidence="5">GDP-L-fucose synthase</fullName>
        <ecNumber evidence="5">1.1.1.271</ecNumber>
    </recommendedName>
    <alternativeName>
        <fullName evidence="5">GDP-4-keto-6-deoxy-D-mannose-3,5-epimerase-4-reductase</fullName>
    </alternativeName>
</protein>
<dbReference type="Gene3D" id="3.40.50.720">
    <property type="entry name" value="NAD(P)-binding Rossmann-like Domain"/>
    <property type="match status" value="1"/>
</dbReference>
<dbReference type="EC" id="1.1.1.271" evidence="5"/>
<accession>A0A6L1L0G4</accession>
<feature type="active site" description="Proton donor/acceptor" evidence="5">
    <location>
        <position position="137"/>
    </location>
</feature>
<comment type="caution">
    <text evidence="7">The sequence shown here is derived from an EMBL/GenBank/DDBJ whole genome shotgun (WGS) entry which is preliminary data.</text>
</comment>
<reference evidence="7 8" key="1">
    <citation type="submission" date="2018-05" db="EMBL/GenBank/DDBJ databases">
        <authorList>
            <consortium name="PulseNet: The National Subtyping Network for Foodborne Disease Surveillance"/>
            <person name="Tarr C.L."/>
            <person name="Trees E."/>
            <person name="Katz L.S."/>
            <person name="Carleton-Romer H.A."/>
            <person name="Stroika S."/>
            <person name="Kucerova Z."/>
            <person name="Roache K.F."/>
            <person name="Sabol A.L."/>
            <person name="Besser J."/>
            <person name="Gerner-Smidt P."/>
        </authorList>
    </citation>
    <scope>NUCLEOTIDE SEQUENCE [LARGE SCALE GENOMIC DNA]</scope>
    <source>
        <strain evidence="7 8">D5625</strain>
    </source>
</reference>
<evidence type="ECO:0000313" key="8">
    <source>
        <dbReference type="Proteomes" id="UP000476009"/>
    </source>
</evidence>
<feature type="site" description="Important for catalytic activity" evidence="5">
    <location>
        <position position="108"/>
    </location>
</feature>
<dbReference type="SUPFAM" id="SSF51735">
    <property type="entry name" value="NAD(P)-binding Rossmann-fold domains"/>
    <property type="match status" value="1"/>
</dbReference>
<gene>
    <name evidence="5" type="primary">fcl</name>
    <name evidence="7" type="ORF">A9458_04750</name>
</gene>
<feature type="binding site" evidence="5">
    <location>
        <position position="141"/>
    </location>
    <ligand>
        <name>NADP(+)</name>
        <dbReference type="ChEBI" id="CHEBI:58349"/>
    </ligand>
</feature>
<dbReference type="GO" id="GO:0070401">
    <property type="term" value="F:NADP+ binding"/>
    <property type="evidence" value="ECO:0007669"/>
    <property type="project" value="UniProtKB-UniRule"/>
</dbReference>
<feature type="binding site" evidence="5">
    <location>
        <position position="188"/>
    </location>
    <ligand>
        <name>substrate</name>
    </ligand>
</feature>
<comment type="catalytic activity">
    <reaction evidence="5">
        <text>GDP-beta-L-fucose + NADP(+) = GDP-4-dehydro-alpha-D-rhamnose + NADPH + H(+)</text>
        <dbReference type="Rhea" id="RHEA:18885"/>
        <dbReference type="ChEBI" id="CHEBI:15378"/>
        <dbReference type="ChEBI" id="CHEBI:57273"/>
        <dbReference type="ChEBI" id="CHEBI:57783"/>
        <dbReference type="ChEBI" id="CHEBI:57964"/>
        <dbReference type="ChEBI" id="CHEBI:58349"/>
        <dbReference type="EC" id="1.1.1.271"/>
    </reaction>
</comment>